<dbReference type="PATRIC" id="fig|1129794.4.peg.851"/>
<dbReference type="RefSeq" id="WP_007640682.1">
    <property type="nucleotide sequence ID" value="NC_020514.1"/>
</dbReference>
<evidence type="ECO:0000259" key="5">
    <source>
        <dbReference type="Pfam" id="PF03819"/>
    </source>
</evidence>
<dbReference type="SUPFAM" id="SSF101386">
    <property type="entry name" value="all-alpha NTP pyrophosphatases"/>
    <property type="match status" value="2"/>
</dbReference>
<dbReference type="eggNOG" id="COG3956">
    <property type="taxonomic scope" value="Bacteria"/>
</dbReference>
<comment type="catalytic activity">
    <reaction evidence="1">
        <text>ATP + H2O = AMP + diphosphate + H(+)</text>
        <dbReference type="Rhea" id="RHEA:14245"/>
        <dbReference type="ChEBI" id="CHEBI:15377"/>
        <dbReference type="ChEBI" id="CHEBI:15378"/>
        <dbReference type="ChEBI" id="CHEBI:30616"/>
        <dbReference type="ChEBI" id="CHEBI:33019"/>
        <dbReference type="ChEBI" id="CHEBI:456215"/>
        <dbReference type="EC" id="3.6.1.8"/>
    </reaction>
</comment>
<accession>K6Z1T4</accession>
<feature type="domain" description="NTP pyrophosphohydrolase MazG-like" evidence="5">
    <location>
        <begin position="34"/>
        <end position="107"/>
    </location>
</feature>
<dbReference type="CDD" id="cd11528">
    <property type="entry name" value="NTP-PPase_MazG_Nterm"/>
    <property type="match status" value="1"/>
</dbReference>
<dbReference type="GO" id="GO:0046047">
    <property type="term" value="P:TTP catabolic process"/>
    <property type="evidence" value="ECO:0007669"/>
    <property type="project" value="TreeGrafter"/>
</dbReference>
<sequence length="269" mass="30980">MSNINKNNPQLNRLLDIMQQLRDPNTGCPWDQKQNFESIVAYTIEETYEVADAIFSGNMVDIKDELGDLLFQIVFYAQLAEEQKNFDFEDIAQSISDKLVRRHPHVFQATELKTDDELNLQWEKIKLQEREVAARPNDKSVLANIPIGMTPLLRAQKIQRQCSKVGFDWTEIPPVVDKIHEEIEEVLAEVNASEPNQQAVEEEIGDLLFAVVNLARHTSVNAETALIKANRKFEKRFRQVEQVIEKQGLSMESADMQQMEAAWQLIKSR</sequence>
<dbReference type="GO" id="GO:0006203">
    <property type="term" value="P:dGTP catabolic process"/>
    <property type="evidence" value="ECO:0007669"/>
    <property type="project" value="TreeGrafter"/>
</dbReference>
<dbReference type="STRING" id="1129794.C427_0863"/>
<keyword evidence="7" id="KW-1185">Reference proteome</keyword>
<dbReference type="Pfam" id="PF03819">
    <property type="entry name" value="MazG"/>
    <property type="match status" value="2"/>
</dbReference>
<proteinExistence type="inferred from homology"/>
<dbReference type="InterPro" id="IPR004518">
    <property type="entry name" value="MazG-like_dom"/>
</dbReference>
<feature type="domain" description="NTP pyrophosphohydrolase MazG-like" evidence="5">
    <location>
        <begin position="178"/>
        <end position="239"/>
    </location>
</feature>
<dbReference type="GO" id="GO:0046052">
    <property type="term" value="P:UTP catabolic process"/>
    <property type="evidence" value="ECO:0007669"/>
    <property type="project" value="TreeGrafter"/>
</dbReference>
<evidence type="ECO:0000256" key="2">
    <source>
        <dbReference type="ARBA" id="ARBA00061115"/>
    </source>
</evidence>
<dbReference type="PANTHER" id="PTHR30522">
    <property type="entry name" value="NUCLEOSIDE TRIPHOSPHATE PYROPHOSPHOHYDROLASE"/>
    <property type="match status" value="1"/>
</dbReference>
<gene>
    <name evidence="6" type="ORF">C427_0863</name>
</gene>
<organism evidence="6 7">
    <name type="scientific">Paraglaciecola psychrophila 170</name>
    <dbReference type="NCBI Taxonomy" id="1129794"/>
    <lineage>
        <taxon>Bacteria</taxon>
        <taxon>Pseudomonadati</taxon>
        <taxon>Pseudomonadota</taxon>
        <taxon>Gammaproteobacteria</taxon>
        <taxon>Alteromonadales</taxon>
        <taxon>Alteromonadaceae</taxon>
        <taxon>Paraglaciecola</taxon>
    </lineage>
</organism>
<evidence type="ECO:0000313" key="7">
    <source>
        <dbReference type="Proteomes" id="UP000011864"/>
    </source>
</evidence>
<dbReference type="NCBIfam" id="NF007113">
    <property type="entry name" value="PRK09562.1"/>
    <property type="match status" value="1"/>
</dbReference>
<dbReference type="Proteomes" id="UP000011864">
    <property type="component" value="Chromosome"/>
</dbReference>
<dbReference type="InterPro" id="IPR048011">
    <property type="entry name" value="NTP-PPase_MazG-like_C"/>
</dbReference>
<evidence type="ECO:0000256" key="1">
    <source>
        <dbReference type="ARBA" id="ARBA00052141"/>
    </source>
</evidence>
<dbReference type="InterPro" id="IPR048015">
    <property type="entry name" value="NTP-PPase_MazG-like_N"/>
</dbReference>
<dbReference type="KEGG" id="gps:C427_0863"/>
<dbReference type="InterPro" id="IPR011551">
    <property type="entry name" value="NTP_PyrPHydrolase_MazG"/>
</dbReference>
<protein>
    <recommendedName>
        <fullName evidence="4">Nucleoside triphosphate pyrophosphohydrolase</fullName>
        <ecNumber evidence="3">3.6.1.8</ecNumber>
    </recommendedName>
</protein>
<dbReference type="EMBL" id="CP003837">
    <property type="protein sequence ID" value="AGH42972.1"/>
    <property type="molecule type" value="Genomic_DNA"/>
</dbReference>
<dbReference type="OrthoDB" id="9808939at2"/>
<dbReference type="FunFam" id="1.10.287.1080:FF:000003">
    <property type="entry name" value="Nucleoside triphosphate pyrophosphohydrolase"/>
    <property type="match status" value="1"/>
</dbReference>
<dbReference type="GO" id="GO:0046061">
    <property type="term" value="P:dATP catabolic process"/>
    <property type="evidence" value="ECO:0007669"/>
    <property type="project" value="TreeGrafter"/>
</dbReference>
<dbReference type="Gene3D" id="1.10.287.1080">
    <property type="entry name" value="MazG-like"/>
    <property type="match status" value="2"/>
</dbReference>
<dbReference type="GO" id="GO:0047693">
    <property type="term" value="F:ATP diphosphatase activity"/>
    <property type="evidence" value="ECO:0007669"/>
    <property type="project" value="UniProtKB-EC"/>
</dbReference>
<evidence type="ECO:0000313" key="6">
    <source>
        <dbReference type="EMBL" id="AGH42972.1"/>
    </source>
</evidence>
<dbReference type="GO" id="GO:0046081">
    <property type="term" value="P:dUTP catabolic process"/>
    <property type="evidence" value="ECO:0007669"/>
    <property type="project" value="TreeGrafter"/>
</dbReference>
<dbReference type="CDD" id="cd11529">
    <property type="entry name" value="NTP-PPase_MazG_Cterm"/>
    <property type="match status" value="1"/>
</dbReference>
<dbReference type="AlphaFoldDB" id="K6Z1T4"/>
<dbReference type="HOGENOM" id="CLU_038356_0_1_6"/>
<evidence type="ECO:0000256" key="4">
    <source>
        <dbReference type="ARBA" id="ARBA00074799"/>
    </source>
</evidence>
<dbReference type="GO" id="GO:0006950">
    <property type="term" value="P:response to stress"/>
    <property type="evidence" value="ECO:0007669"/>
    <property type="project" value="UniProtKB-ARBA"/>
</dbReference>
<evidence type="ECO:0000256" key="3">
    <source>
        <dbReference type="ARBA" id="ARBA00066372"/>
    </source>
</evidence>
<dbReference type="NCBIfam" id="TIGR00444">
    <property type="entry name" value="mazG"/>
    <property type="match status" value="1"/>
</dbReference>
<dbReference type="EC" id="3.6.1.8" evidence="3"/>
<dbReference type="GO" id="GO:0046076">
    <property type="term" value="P:dTTP catabolic process"/>
    <property type="evidence" value="ECO:0007669"/>
    <property type="project" value="TreeGrafter"/>
</dbReference>
<dbReference type="PANTHER" id="PTHR30522:SF0">
    <property type="entry name" value="NUCLEOSIDE TRIPHOSPHATE PYROPHOSPHOHYDROLASE"/>
    <property type="match status" value="1"/>
</dbReference>
<comment type="similarity">
    <text evidence="2">Belongs to the nucleoside triphosphate pyrophosphohydrolase family.</text>
</comment>
<dbReference type="FunFam" id="1.10.287.1080:FF:000001">
    <property type="entry name" value="Nucleoside triphosphate pyrophosphohydrolase"/>
    <property type="match status" value="1"/>
</dbReference>
<name>K6Z1T4_9ALTE</name>
<reference evidence="6 7" key="1">
    <citation type="journal article" date="2013" name="Genome Announc.">
        <title>Complete Genome Sequence of Glaciecola psychrophila Strain 170T.</title>
        <authorList>
            <person name="Yin J."/>
            <person name="Chen J."/>
            <person name="Liu G."/>
            <person name="Yu Y."/>
            <person name="Song L."/>
            <person name="Wang X."/>
            <person name="Qu X."/>
        </authorList>
    </citation>
    <scope>NUCLEOTIDE SEQUENCE [LARGE SCALE GENOMIC DNA]</scope>
    <source>
        <strain evidence="6 7">170</strain>
    </source>
</reference>